<organism evidence="2">
    <name type="scientific">marine sediment metagenome</name>
    <dbReference type="NCBI Taxonomy" id="412755"/>
    <lineage>
        <taxon>unclassified sequences</taxon>
        <taxon>metagenomes</taxon>
        <taxon>ecological metagenomes</taxon>
    </lineage>
</organism>
<dbReference type="AlphaFoldDB" id="X1UN15"/>
<accession>X1UN15</accession>
<proteinExistence type="predicted"/>
<reference evidence="2" key="1">
    <citation type="journal article" date="2014" name="Front. Microbiol.">
        <title>High frequency of phylogenetically diverse reductive dehalogenase-homologous genes in deep subseafloor sedimentary metagenomes.</title>
        <authorList>
            <person name="Kawai M."/>
            <person name="Futagami T."/>
            <person name="Toyoda A."/>
            <person name="Takaki Y."/>
            <person name="Nishi S."/>
            <person name="Hori S."/>
            <person name="Arai W."/>
            <person name="Tsubouchi T."/>
            <person name="Morono Y."/>
            <person name="Uchiyama I."/>
            <person name="Ito T."/>
            <person name="Fujiyama A."/>
            <person name="Inagaki F."/>
            <person name="Takami H."/>
        </authorList>
    </citation>
    <scope>NUCLEOTIDE SEQUENCE</scope>
    <source>
        <strain evidence="2">Expedition CK06-06</strain>
    </source>
</reference>
<dbReference type="EMBL" id="BARW01036571">
    <property type="protein sequence ID" value="GAJ18909.1"/>
    <property type="molecule type" value="Genomic_DNA"/>
</dbReference>
<feature type="non-terminal residue" evidence="2">
    <location>
        <position position="91"/>
    </location>
</feature>
<name>X1UN15_9ZZZZ</name>
<gene>
    <name evidence="2" type="ORF">S12H4_56729</name>
</gene>
<protein>
    <submittedName>
        <fullName evidence="2">Uncharacterized protein</fullName>
    </submittedName>
</protein>
<evidence type="ECO:0000313" key="2">
    <source>
        <dbReference type="EMBL" id="GAJ18909.1"/>
    </source>
</evidence>
<evidence type="ECO:0000256" key="1">
    <source>
        <dbReference type="SAM" id="MobiDB-lite"/>
    </source>
</evidence>
<comment type="caution">
    <text evidence="2">The sequence shown here is derived from an EMBL/GenBank/DDBJ whole genome shotgun (WGS) entry which is preliminary data.</text>
</comment>
<feature type="region of interest" description="Disordered" evidence="1">
    <location>
        <begin position="43"/>
        <end position="72"/>
    </location>
</feature>
<sequence>MARFSYKAVNQGGGHVAGTIEAADRKSAVADLTDKEQFVIELTEEAQSPSVSGNEPRPSASPSEGRASEGLGEKAALELAGFVRFGSRRIS</sequence>